<feature type="region of interest" description="Disordered" evidence="1">
    <location>
        <begin position="169"/>
        <end position="195"/>
    </location>
</feature>
<gene>
    <name evidence="2" type="ORF">ACFFQV_02610</name>
</gene>
<evidence type="ECO:0000313" key="2">
    <source>
        <dbReference type="EMBL" id="MFB9641172.1"/>
    </source>
</evidence>
<sequence length="195" mass="20912">MTEPDRALEVPRRGASPGVDDLPPESYRWGDGGPPTEAYSRVGDTERYRPLHAFGLALADDLEAEFDVERDDEPSLDSWLTEGVEVMRAVQLRPRRDGAATITIGLTSFPGLVVGCGGFTRLLSPFCGCDACDEHLADVVESLREHVDAVVTGGFAEASGGWASFRTARASSEGGGSGSHGPRQEWAAWPRRLPG</sequence>
<dbReference type="InterPro" id="IPR045773">
    <property type="entry name" value="DUF6226"/>
</dbReference>
<protein>
    <submittedName>
        <fullName evidence="2">DUF6226 family protein</fullName>
    </submittedName>
</protein>
<feature type="compositionally biased region" description="Basic and acidic residues" evidence="1">
    <location>
        <begin position="1"/>
        <end position="12"/>
    </location>
</feature>
<dbReference type="Proteomes" id="UP001589667">
    <property type="component" value="Unassembled WGS sequence"/>
</dbReference>
<keyword evidence="3" id="KW-1185">Reference proteome</keyword>
<feature type="region of interest" description="Disordered" evidence="1">
    <location>
        <begin position="1"/>
        <end position="42"/>
    </location>
</feature>
<dbReference type="Pfam" id="PF19736">
    <property type="entry name" value="DUF6226"/>
    <property type="match status" value="1"/>
</dbReference>
<organism evidence="2 3">
    <name type="scientific">Agromyces lapidis</name>
    <dbReference type="NCBI Taxonomy" id="279574"/>
    <lineage>
        <taxon>Bacteria</taxon>
        <taxon>Bacillati</taxon>
        <taxon>Actinomycetota</taxon>
        <taxon>Actinomycetes</taxon>
        <taxon>Micrococcales</taxon>
        <taxon>Microbacteriaceae</taxon>
        <taxon>Agromyces</taxon>
    </lineage>
</organism>
<name>A0ABV5SLG1_9MICO</name>
<accession>A0ABV5SLG1</accession>
<dbReference type="RefSeq" id="WP_157425577.1">
    <property type="nucleotide sequence ID" value="NZ_BAAANI010000008.1"/>
</dbReference>
<dbReference type="EMBL" id="JBHMBL010000001">
    <property type="protein sequence ID" value="MFB9641172.1"/>
    <property type="molecule type" value="Genomic_DNA"/>
</dbReference>
<evidence type="ECO:0000313" key="3">
    <source>
        <dbReference type="Proteomes" id="UP001589667"/>
    </source>
</evidence>
<evidence type="ECO:0000256" key="1">
    <source>
        <dbReference type="SAM" id="MobiDB-lite"/>
    </source>
</evidence>
<reference evidence="2 3" key="1">
    <citation type="submission" date="2024-09" db="EMBL/GenBank/DDBJ databases">
        <authorList>
            <person name="Sun Q."/>
            <person name="Mori K."/>
        </authorList>
    </citation>
    <scope>NUCLEOTIDE SEQUENCE [LARGE SCALE GENOMIC DNA]</scope>
    <source>
        <strain evidence="2 3">JCM 14321</strain>
    </source>
</reference>
<comment type="caution">
    <text evidence="2">The sequence shown here is derived from an EMBL/GenBank/DDBJ whole genome shotgun (WGS) entry which is preliminary data.</text>
</comment>
<proteinExistence type="predicted"/>